<name>A0A0L6VMH2_9BASI</name>
<protein>
    <recommendedName>
        <fullName evidence="2">SAC domain-containing protein</fullName>
    </recommendedName>
</protein>
<accession>A0A0L6VMH2</accession>
<dbReference type="Proteomes" id="UP000037035">
    <property type="component" value="Unassembled WGS sequence"/>
</dbReference>
<dbReference type="GO" id="GO:0005783">
    <property type="term" value="C:endoplasmic reticulum"/>
    <property type="evidence" value="ECO:0007669"/>
    <property type="project" value="TreeGrafter"/>
</dbReference>
<proteinExistence type="predicted"/>
<dbReference type="STRING" id="27349.A0A0L6VMH2"/>
<dbReference type="PANTHER" id="PTHR45662:SF2">
    <property type="entry name" value="PHOSPHATIDYLINOSITOL-3-PHOSPHATASE SAC1"/>
    <property type="match status" value="1"/>
</dbReference>
<dbReference type="GO" id="GO:0043812">
    <property type="term" value="F:phosphatidylinositol-4-phosphate phosphatase activity"/>
    <property type="evidence" value="ECO:0007669"/>
    <property type="project" value="TreeGrafter"/>
</dbReference>
<dbReference type="Pfam" id="PF02383">
    <property type="entry name" value="Syja_N"/>
    <property type="match status" value="1"/>
</dbReference>
<feature type="transmembrane region" description="Helical" evidence="1">
    <location>
        <begin position="587"/>
        <end position="606"/>
    </location>
</feature>
<sequence>MTNMIGIHSTLNLYISDHSYTLAPANDNQSQSLTINRTDSQVSLSSPGPPEKFDRSVSNVAGILGIITLLKSDYLILIQQVTNLFKTAVYTPSKFAVYPISLEPNLTLLENSSERYLLSVLKVHLDHAIGKMFFTYQSKLNPNDPEPWNLTHSLQRQFSSKTSPDQPLQPWKESDDRFFWNKHIQTKLIEFATQPHGLEASKFILPVIFGFLEFKSAVIKGQRFTFGIVSRRSRYRAGTRYFTRGINADGDVSNFNETEMIFTTFPPNYNSNQADAGRKNFCRAGFVQTRGSVPIFWTEINNLRYRPDLKIVDLPESLEAMKAHFDQQISIYGDQYLFNLVNSSGYEKAVKDSYEKAVRNLNNPRVHYTYFDFHQECKGLRFDRVQILIDQLHDQLIEQAYFSQDLSGASSNPPSKTQKSVVRTNCMDCLDRTNVLQSALAKWVLTFQLKQAGILEEKESLDTYPDFMFLFRNLWADNADCVSKSYSGTPALKTDFTRLGIRTKKGAFDDGVNSVMRYIKNNFLDGPRQDSYDLFTGAWVPPTSDSQAGSLRTGHDEQLFKGPYDRPLIQLVSSYLQSSFGLELLEVLTSFVQVMLGVVIFFLIFISATFTKKRSWKLAIISLVILSIITRYMMAHGMEFVNQPRLQSSKTNATRQRIVGYNGPSSRCFESSRHGRTRINFELFDKFVSSISSNSNHASAPFLARKTPNGPIGALQSSSLANNQSIIDEDKKKRLD</sequence>
<dbReference type="GO" id="GO:0046856">
    <property type="term" value="P:phosphatidylinositol dephosphorylation"/>
    <property type="evidence" value="ECO:0007669"/>
    <property type="project" value="TreeGrafter"/>
</dbReference>
<organism evidence="3 4">
    <name type="scientific">Puccinia sorghi</name>
    <dbReference type="NCBI Taxonomy" id="27349"/>
    <lineage>
        <taxon>Eukaryota</taxon>
        <taxon>Fungi</taxon>
        <taxon>Dikarya</taxon>
        <taxon>Basidiomycota</taxon>
        <taxon>Pucciniomycotina</taxon>
        <taxon>Pucciniomycetes</taxon>
        <taxon>Pucciniales</taxon>
        <taxon>Pucciniaceae</taxon>
        <taxon>Puccinia</taxon>
    </lineage>
</organism>
<reference evidence="3 4" key="1">
    <citation type="submission" date="2015-08" db="EMBL/GenBank/DDBJ databases">
        <title>Next Generation Sequencing and Analysis of the Genome of Puccinia sorghi L Schw, the Causal Agent of Maize Common Rust.</title>
        <authorList>
            <person name="Rochi L."/>
            <person name="Burguener G."/>
            <person name="Darino M."/>
            <person name="Turjanski A."/>
            <person name="Kreff E."/>
            <person name="Dieguez M.J."/>
            <person name="Sacco F."/>
        </authorList>
    </citation>
    <scope>NUCLEOTIDE SEQUENCE [LARGE SCALE GENOMIC DNA]</scope>
    <source>
        <strain evidence="3 4">RO10H11247</strain>
    </source>
</reference>
<keyword evidence="1" id="KW-0472">Membrane</keyword>
<dbReference type="VEuPathDB" id="FungiDB:VP01_1345g2"/>
<evidence type="ECO:0000313" key="3">
    <source>
        <dbReference type="EMBL" id="KNZ61879.1"/>
    </source>
</evidence>
<feature type="domain" description="SAC" evidence="2">
    <location>
        <begin position="148"/>
        <end position="488"/>
    </location>
</feature>
<dbReference type="PROSITE" id="PS50275">
    <property type="entry name" value="SAC"/>
    <property type="match status" value="1"/>
</dbReference>
<evidence type="ECO:0000313" key="4">
    <source>
        <dbReference type="Proteomes" id="UP000037035"/>
    </source>
</evidence>
<dbReference type="OrthoDB" id="405996at2759"/>
<comment type="caution">
    <text evidence="3">The sequence shown here is derived from an EMBL/GenBank/DDBJ whole genome shotgun (WGS) entry which is preliminary data.</text>
</comment>
<keyword evidence="1" id="KW-1133">Transmembrane helix</keyword>
<evidence type="ECO:0000259" key="2">
    <source>
        <dbReference type="PROSITE" id="PS50275"/>
    </source>
</evidence>
<dbReference type="PANTHER" id="PTHR45662">
    <property type="entry name" value="PHOSPHATIDYLINOSITIDE PHOSPHATASE SAC1"/>
    <property type="match status" value="1"/>
</dbReference>
<keyword evidence="1" id="KW-0812">Transmembrane</keyword>
<dbReference type="EMBL" id="LAVV01003843">
    <property type="protein sequence ID" value="KNZ61879.1"/>
    <property type="molecule type" value="Genomic_DNA"/>
</dbReference>
<keyword evidence="4" id="KW-1185">Reference proteome</keyword>
<gene>
    <name evidence="3" type="ORF">VP01_1345g2</name>
</gene>
<dbReference type="InterPro" id="IPR002013">
    <property type="entry name" value="SAC_dom"/>
</dbReference>
<feature type="transmembrane region" description="Helical" evidence="1">
    <location>
        <begin position="618"/>
        <end position="635"/>
    </location>
</feature>
<evidence type="ECO:0000256" key="1">
    <source>
        <dbReference type="SAM" id="Phobius"/>
    </source>
</evidence>
<dbReference type="AlphaFoldDB" id="A0A0L6VMH2"/>